<feature type="domain" description="Chemokine interleukin-8-like" evidence="5">
    <location>
        <begin position="156"/>
        <end position="214"/>
    </location>
</feature>
<dbReference type="GO" id="GO:0005615">
    <property type="term" value="C:extracellular space"/>
    <property type="evidence" value="ECO:0007669"/>
    <property type="project" value="UniProtKB-KW"/>
</dbReference>
<dbReference type="SUPFAM" id="SSF54117">
    <property type="entry name" value="Interleukin 8-like chemokines"/>
    <property type="match status" value="3"/>
</dbReference>
<proteinExistence type="inferred from homology"/>
<dbReference type="InterPro" id="IPR039809">
    <property type="entry name" value="Chemokine_b/g/d"/>
</dbReference>
<comment type="subcellular location">
    <subcellularLocation>
        <location evidence="4">Secreted</location>
    </subcellularLocation>
</comment>
<dbReference type="Proteomes" id="UP000515150">
    <property type="component" value="Chromosome 2"/>
</dbReference>
<feature type="chain" id="PRO_5041014475" description="C-C motif chemokine" evidence="4">
    <location>
        <begin position="24"/>
        <end position="339"/>
    </location>
</feature>
<organism evidence="6 7">
    <name type="scientific">Betta splendens</name>
    <name type="common">Siamese fighting fish</name>
    <dbReference type="NCBI Taxonomy" id="158456"/>
    <lineage>
        <taxon>Eukaryota</taxon>
        <taxon>Metazoa</taxon>
        <taxon>Chordata</taxon>
        <taxon>Craniata</taxon>
        <taxon>Vertebrata</taxon>
        <taxon>Euteleostomi</taxon>
        <taxon>Actinopterygii</taxon>
        <taxon>Neopterygii</taxon>
        <taxon>Teleostei</taxon>
        <taxon>Neoteleostei</taxon>
        <taxon>Acanthomorphata</taxon>
        <taxon>Anabantaria</taxon>
        <taxon>Anabantiformes</taxon>
        <taxon>Anabantoidei</taxon>
        <taxon>Osphronemidae</taxon>
        <taxon>Betta</taxon>
    </lineage>
</organism>
<keyword evidence="4" id="KW-0145">Chemotaxis</keyword>
<dbReference type="FunFam" id="2.40.50.40:FF:000002">
    <property type="entry name" value="C-C motif chemokine"/>
    <property type="match status" value="2"/>
</dbReference>
<evidence type="ECO:0000259" key="5">
    <source>
        <dbReference type="SMART" id="SM00199"/>
    </source>
</evidence>
<dbReference type="AlphaFoldDB" id="A0A9W2X9M2"/>
<evidence type="ECO:0000256" key="2">
    <source>
        <dbReference type="ARBA" id="ARBA00022514"/>
    </source>
</evidence>
<feature type="signal peptide" evidence="4">
    <location>
        <begin position="1"/>
        <end position="23"/>
    </location>
</feature>
<dbReference type="PROSITE" id="PS00472">
    <property type="entry name" value="SMALL_CYTOKINES_CC"/>
    <property type="match status" value="1"/>
</dbReference>
<dbReference type="InterPro" id="IPR001811">
    <property type="entry name" value="Chemokine_IL8-like_dom"/>
</dbReference>
<keyword evidence="6" id="KW-1185">Reference proteome</keyword>
<keyword evidence="4" id="KW-0964">Secreted</keyword>
<dbReference type="KEGG" id="bspl:114867024"/>
<dbReference type="InterPro" id="IPR036048">
    <property type="entry name" value="Interleukin_8-like_sf"/>
</dbReference>
<comment type="similarity">
    <text evidence="1 4">Belongs to the intercrine beta (chemokine CC) family.</text>
</comment>
<dbReference type="Pfam" id="PF00048">
    <property type="entry name" value="IL8"/>
    <property type="match status" value="3"/>
</dbReference>
<reference evidence="7" key="1">
    <citation type="submission" date="2025-08" db="UniProtKB">
        <authorList>
            <consortium name="RefSeq"/>
        </authorList>
    </citation>
    <scope>IDENTIFICATION</scope>
</reference>
<evidence type="ECO:0000313" key="7">
    <source>
        <dbReference type="RefSeq" id="XP_055358434.1"/>
    </source>
</evidence>
<feature type="domain" description="Chemokine interleukin-8-like" evidence="5">
    <location>
        <begin position="29"/>
        <end position="87"/>
    </location>
</feature>
<name>A0A9W2X9M2_BETSP</name>
<dbReference type="CDD" id="cd00272">
    <property type="entry name" value="Chemokine_CC"/>
    <property type="match status" value="3"/>
</dbReference>
<dbReference type="GeneID" id="114867024"/>
<dbReference type="OrthoDB" id="8934837at2759"/>
<evidence type="ECO:0000256" key="1">
    <source>
        <dbReference type="ARBA" id="ARBA00010868"/>
    </source>
</evidence>
<dbReference type="RefSeq" id="XP_055358434.1">
    <property type="nucleotide sequence ID" value="XM_055502459.1"/>
</dbReference>
<dbReference type="Gene3D" id="2.40.50.40">
    <property type="match status" value="3"/>
</dbReference>
<protein>
    <recommendedName>
        <fullName evidence="4">C-C motif chemokine</fullName>
    </recommendedName>
</protein>
<evidence type="ECO:0000256" key="3">
    <source>
        <dbReference type="ARBA" id="ARBA00023157"/>
    </source>
</evidence>
<gene>
    <name evidence="7" type="primary">LOC114867024</name>
</gene>
<feature type="domain" description="Chemokine interleukin-8-like" evidence="5">
    <location>
        <begin position="274"/>
        <end position="332"/>
    </location>
</feature>
<dbReference type="SMART" id="SM00199">
    <property type="entry name" value="SCY"/>
    <property type="match status" value="3"/>
</dbReference>
<accession>A0A9W2X9M2</accession>
<dbReference type="GO" id="GO:0008009">
    <property type="term" value="F:chemokine activity"/>
    <property type="evidence" value="ECO:0007669"/>
    <property type="project" value="InterPro"/>
</dbReference>
<evidence type="ECO:0000313" key="6">
    <source>
        <dbReference type="Proteomes" id="UP000515150"/>
    </source>
</evidence>
<dbReference type="GO" id="GO:0006955">
    <property type="term" value="P:immune response"/>
    <property type="evidence" value="ECO:0007669"/>
    <property type="project" value="InterPro"/>
</dbReference>
<keyword evidence="3" id="KW-1015">Disulfide bond</keyword>
<keyword evidence="2 4" id="KW-0202">Cytokine</keyword>
<dbReference type="PANTHER" id="PTHR12015:SF108">
    <property type="entry name" value="C-C MOTIF CHEMOKINE 20"/>
    <property type="match status" value="1"/>
</dbReference>
<dbReference type="PANTHER" id="PTHR12015">
    <property type="entry name" value="SMALL INDUCIBLE CYTOKINE A"/>
    <property type="match status" value="1"/>
</dbReference>
<evidence type="ECO:0000256" key="4">
    <source>
        <dbReference type="RuleBase" id="RU361150"/>
    </source>
</evidence>
<sequence>MMKTGRILLLCILAAALVSTVVCNNGDGPDECCFSYHQHKIKKDLIQSYILTDERCAKPGVIVVTVKSRHICVDPNLSWVKGIMNHLDDELLKYTGISRSSLSTAPELSAASAPLDSLASSLEEHQVMMKTGRILLLCILAAALVSMVVCQNGRSPDECCFSYYPWRINKDLIQSYILTDERCAKPGVIVVTAKSLNICVDPNLSWVKGIMKHLDDELLNILILISVNTSPPLSQKTFTADKHQFIMKTGRILLLCILAAALVSTVVCQNGRSPDECCFSYYPWRINKDLIQSYILTDERCAKPGVIFVTAKSRHICVDPNLSWVEGIIKRLDKKDLSN</sequence>
<keyword evidence="4" id="KW-0732">Signal</keyword>
<dbReference type="InterPro" id="IPR000827">
    <property type="entry name" value="Chemokine_CC_CS"/>
</dbReference>